<organism evidence="12 13">
    <name type="scientific">Aspergillus awamori</name>
    <name type="common">Black koji mold</name>
    <dbReference type="NCBI Taxonomy" id="105351"/>
    <lineage>
        <taxon>Eukaryota</taxon>
        <taxon>Fungi</taxon>
        <taxon>Dikarya</taxon>
        <taxon>Ascomycota</taxon>
        <taxon>Pezizomycotina</taxon>
        <taxon>Eurotiomycetes</taxon>
        <taxon>Eurotiomycetidae</taxon>
        <taxon>Eurotiales</taxon>
        <taxon>Aspergillaceae</taxon>
        <taxon>Aspergillus</taxon>
    </lineage>
</organism>
<dbReference type="Pfam" id="PF00153">
    <property type="entry name" value="Mito_carr"/>
    <property type="match status" value="3"/>
</dbReference>
<dbReference type="PANTHER" id="PTHR45618">
    <property type="entry name" value="MITOCHONDRIAL DICARBOXYLATE CARRIER-RELATED"/>
    <property type="match status" value="1"/>
</dbReference>
<dbReference type="GO" id="GO:0055085">
    <property type="term" value="P:transmembrane transport"/>
    <property type="evidence" value="ECO:0007669"/>
    <property type="project" value="InterPro"/>
</dbReference>
<accession>A0A401KI51</accession>
<dbReference type="InterPro" id="IPR023395">
    <property type="entry name" value="MCP_dom_sf"/>
</dbReference>
<evidence type="ECO:0000256" key="11">
    <source>
        <dbReference type="RuleBase" id="RU000488"/>
    </source>
</evidence>
<feature type="repeat" description="Solcar" evidence="10">
    <location>
        <begin position="293"/>
        <end position="385"/>
    </location>
</feature>
<dbReference type="Proteomes" id="UP000286921">
    <property type="component" value="Unassembled WGS sequence"/>
</dbReference>
<comment type="caution">
    <text evidence="12">The sequence shown here is derived from an EMBL/GenBank/DDBJ whole genome shotgun (WGS) entry which is preliminary data.</text>
</comment>
<evidence type="ECO:0000256" key="6">
    <source>
        <dbReference type="ARBA" id="ARBA00022792"/>
    </source>
</evidence>
<name>A0A401KI51_ASPAW</name>
<comment type="similarity">
    <text evidence="2 11">Belongs to the mitochondrial carrier (TC 2.A.29) family.</text>
</comment>
<dbReference type="EMBL" id="BDHI01000001">
    <property type="protein sequence ID" value="GCB18825.1"/>
    <property type="molecule type" value="Genomic_DNA"/>
</dbReference>
<evidence type="ECO:0000256" key="8">
    <source>
        <dbReference type="ARBA" id="ARBA00023128"/>
    </source>
</evidence>
<feature type="repeat" description="Solcar" evidence="10">
    <location>
        <begin position="394"/>
        <end position="481"/>
    </location>
</feature>
<dbReference type="SUPFAM" id="SSF103506">
    <property type="entry name" value="Mitochondrial carrier"/>
    <property type="match status" value="1"/>
</dbReference>
<dbReference type="FunFam" id="1.50.40.10:FF:000107">
    <property type="entry name" value="Mitochondrial dicarboxylate carrier"/>
    <property type="match status" value="1"/>
</dbReference>
<evidence type="ECO:0000256" key="9">
    <source>
        <dbReference type="ARBA" id="ARBA00023136"/>
    </source>
</evidence>
<dbReference type="InterPro" id="IPR018108">
    <property type="entry name" value="MCP_transmembrane"/>
</dbReference>
<protein>
    <submittedName>
        <fullName evidence="12">Mitochondrial dicarboxylate transporter</fullName>
    </submittedName>
</protein>
<evidence type="ECO:0000256" key="5">
    <source>
        <dbReference type="ARBA" id="ARBA00022737"/>
    </source>
</evidence>
<dbReference type="GO" id="GO:0005743">
    <property type="term" value="C:mitochondrial inner membrane"/>
    <property type="evidence" value="ECO:0007669"/>
    <property type="project" value="UniProtKB-SubCell"/>
</dbReference>
<sequence length="488" mass="52930">MYLNLVYGMGRMQRDVVAIQAGSILCSQMGLSRPAEKPPNSYGLACELFSVLGGNSSTECISRITPSEAIFDGGAPRDYRSASVCPPETEALIGHGGPRPVSAAEKQGFGDLIYVRRRRFLTSVLLTLLRQTRLYYHRRLHYSISRSTTKSPLLPTLHSPLLSVSLPGISLPSAEMSTMASGAKLEASHPPKAANAAAPAKKVHYPFWFGGSASCFAAAVTHPLDLVKVRLQTRGPGAPSTMVGTFVHVFKNDGFFGLYSGLSAAILRQLTYSTTRFGIYEELKNHFTSPDSPPGLFTLIGMASASGFIGGMAGNPADVLNVRMQSDAALPPAQRRNYRNAIHGLVTMTRTEGPASLFRGVWPNSTRAVLMTTSQLASYDTFKRLCLENLGMSDNMGTHFTASFMAGFVATTVCSPVDVIKTRVMTASPAEGRSQSIVGLLRDITRKEGLAWAFRGWVPSFIRLGPHTIATFIFLEEHKKLYRLLKGL</sequence>
<reference evidence="12 13" key="1">
    <citation type="submission" date="2016-09" db="EMBL/GenBank/DDBJ databases">
        <title>Aspergillus awamori IFM 58123T.</title>
        <authorList>
            <person name="Kusuya Y."/>
            <person name="Shimizu M."/>
            <person name="Takahashi H."/>
            <person name="Yaguchi T."/>
        </authorList>
    </citation>
    <scope>NUCLEOTIDE SEQUENCE [LARGE SCALE GENOMIC DNA]</scope>
    <source>
        <strain evidence="12 13">IFM 58123</strain>
    </source>
</reference>
<evidence type="ECO:0000256" key="3">
    <source>
        <dbReference type="ARBA" id="ARBA00022448"/>
    </source>
</evidence>
<dbReference type="PRINTS" id="PR00784">
    <property type="entry name" value="MTUNCOUPLING"/>
</dbReference>
<evidence type="ECO:0000313" key="13">
    <source>
        <dbReference type="Proteomes" id="UP000286921"/>
    </source>
</evidence>
<keyword evidence="3 11" id="KW-0813">Transport</keyword>
<dbReference type="InterPro" id="IPR002067">
    <property type="entry name" value="MCP"/>
</dbReference>
<proteinExistence type="inferred from homology"/>
<dbReference type="AlphaFoldDB" id="A0A401KI51"/>
<dbReference type="PROSITE" id="PS50920">
    <property type="entry name" value="SOLCAR"/>
    <property type="match status" value="3"/>
</dbReference>
<dbReference type="InterPro" id="IPR050391">
    <property type="entry name" value="Mito_Metabolite_Transporter"/>
</dbReference>
<keyword evidence="7" id="KW-1133">Transmembrane helix</keyword>
<dbReference type="Gene3D" id="1.50.40.10">
    <property type="entry name" value="Mitochondrial carrier domain"/>
    <property type="match status" value="1"/>
</dbReference>
<keyword evidence="9 10" id="KW-0472">Membrane</keyword>
<keyword evidence="5" id="KW-0677">Repeat</keyword>
<evidence type="ECO:0000256" key="2">
    <source>
        <dbReference type="ARBA" id="ARBA00006375"/>
    </source>
</evidence>
<gene>
    <name evidence="12" type="ORF">AAWM_01710</name>
</gene>
<dbReference type="STRING" id="105351.A0A401KI51"/>
<evidence type="ECO:0000256" key="10">
    <source>
        <dbReference type="PROSITE-ProRule" id="PRU00282"/>
    </source>
</evidence>
<evidence type="ECO:0000313" key="12">
    <source>
        <dbReference type="EMBL" id="GCB18825.1"/>
    </source>
</evidence>
<keyword evidence="8" id="KW-0496">Mitochondrion</keyword>
<evidence type="ECO:0000256" key="7">
    <source>
        <dbReference type="ARBA" id="ARBA00022989"/>
    </source>
</evidence>
<evidence type="ECO:0000256" key="1">
    <source>
        <dbReference type="ARBA" id="ARBA00004448"/>
    </source>
</evidence>
<keyword evidence="4 10" id="KW-0812">Transmembrane</keyword>
<keyword evidence="6" id="KW-0999">Mitochondrion inner membrane</keyword>
<evidence type="ECO:0000256" key="4">
    <source>
        <dbReference type="ARBA" id="ARBA00022692"/>
    </source>
</evidence>
<keyword evidence="13" id="KW-1185">Reference proteome</keyword>
<feature type="repeat" description="Solcar" evidence="10">
    <location>
        <begin position="201"/>
        <end position="286"/>
    </location>
</feature>
<comment type="subcellular location">
    <subcellularLocation>
        <location evidence="1">Mitochondrion inner membrane</location>
        <topology evidence="1">Multi-pass membrane protein</topology>
    </subcellularLocation>
</comment>